<dbReference type="eggNOG" id="KOG3318">
    <property type="taxonomic scope" value="Eukaryota"/>
</dbReference>
<feature type="transmembrane region" description="Helical" evidence="9">
    <location>
        <begin position="151"/>
        <end position="170"/>
    </location>
</feature>
<dbReference type="KEGG" id="kla:KLLA0_A01067g"/>
<organism evidence="10 11">
    <name type="scientific">Kluyveromyces lactis (strain ATCC 8585 / CBS 2359 / DSM 70799 / NBRC 1267 / NRRL Y-1140 / WM37)</name>
    <name type="common">Yeast</name>
    <name type="synonym">Candida sphaerica</name>
    <dbReference type="NCBI Taxonomy" id="284590"/>
    <lineage>
        <taxon>Eukaryota</taxon>
        <taxon>Fungi</taxon>
        <taxon>Dikarya</taxon>
        <taxon>Ascomycota</taxon>
        <taxon>Saccharomycotina</taxon>
        <taxon>Saccharomycetes</taxon>
        <taxon>Saccharomycetales</taxon>
        <taxon>Saccharomycetaceae</taxon>
        <taxon>Kluyveromyces</taxon>
    </lineage>
</organism>
<sequence>MVKIYDFLKSEIGLIDKLQEGIMSEDIPQWAKDLKVDKVMRRNSVNGGKLPDPFGIKKLEIEGQKPPKVIDHDAQNRIAKLTAERAWQISSEPLKSVPMNIIMSYMSGNSLQIIPIMTAVMLVSNPIKSILGVKSKFQHLINKDNDVTPPVVAAMIMYVIYQLILMGIGLHKLNSMGLFPTTSSDWLAWQQPTEYLYRTLSI</sequence>
<evidence type="ECO:0000256" key="3">
    <source>
        <dbReference type="ARBA" id="ARBA00020820"/>
    </source>
</evidence>
<keyword evidence="4 9" id="KW-0812">Transmembrane</keyword>
<evidence type="ECO:0000256" key="1">
    <source>
        <dbReference type="ARBA" id="ARBA00004477"/>
    </source>
</evidence>
<evidence type="ECO:0000256" key="9">
    <source>
        <dbReference type="SAM" id="Phobius"/>
    </source>
</evidence>
<evidence type="ECO:0000313" key="10">
    <source>
        <dbReference type="EMBL" id="CAH02634.1"/>
    </source>
</evidence>
<dbReference type="EMBL" id="CR382121">
    <property type="protein sequence ID" value="CAH02634.1"/>
    <property type="molecule type" value="Genomic_DNA"/>
</dbReference>
<dbReference type="PANTHER" id="PTHR19315">
    <property type="entry name" value="ER MEMBRANE PROTEIN COMPLEX SUBUNIT 4"/>
    <property type="match status" value="1"/>
</dbReference>
<dbReference type="Pfam" id="PF06417">
    <property type="entry name" value="EMC4"/>
    <property type="match status" value="1"/>
</dbReference>
<accession>Q6CYE3</accession>
<dbReference type="STRING" id="284590.Q6CYE3"/>
<reference evidence="10 11" key="1">
    <citation type="journal article" date="2004" name="Nature">
        <title>Genome evolution in yeasts.</title>
        <authorList>
            <consortium name="Genolevures"/>
            <person name="Dujon B."/>
            <person name="Sherman D."/>
            <person name="Fischer G."/>
            <person name="Durrens P."/>
            <person name="Casaregola S."/>
            <person name="Lafontaine I."/>
            <person name="de Montigny J."/>
            <person name="Marck C."/>
            <person name="Neuveglise C."/>
            <person name="Talla E."/>
            <person name="Goffard N."/>
            <person name="Frangeul L."/>
            <person name="Aigle M."/>
            <person name="Anthouard V."/>
            <person name="Babour A."/>
            <person name="Barbe V."/>
            <person name="Barnay S."/>
            <person name="Blanchin S."/>
            <person name="Beckerich J.M."/>
            <person name="Beyne E."/>
            <person name="Bleykasten C."/>
            <person name="Boisrame A."/>
            <person name="Boyer J."/>
            <person name="Cattolico L."/>
            <person name="Confanioleri F."/>
            <person name="de Daruvar A."/>
            <person name="Despons L."/>
            <person name="Fabre E."/>
            <person name="Fairhead C."/>
            <person name="Ferry-Dumazet H."/>
            <person name="Groppi A."/>
            <person name="Hantraye F."/>
            <person name="Hennequin C."/>
            <person name="Jauniaux N."/>
            <person name="Joyet P."/>
            <person name="Kachouri R."/>
            <person name="Kerrest A."/>
            <person name="Koszul R."/>
            <person name="Lemaire M."/>
            <person name="Lesur I."/>
            <person name="Ma L."/>
            <person name="Muller H."/>
            <person name="Nicaud J.M."/>
            <person name="Nikolski M."/>
            <person name="Oztas S."/>
            <person name="Ozier-Kalogeropoulos O."/>
            <person name="Pellenz S."/>
            <person name="Potier S."/>
            <person name="Richard G.F."/>
            <person name="Straub M.L."/>
            <person name="Suleau A."/>
            <person name="Swennene D."/>
            <person name="Tekaia F."/>
            <person name="Wesolowski-Louvel M."/>
            <person name="Westhof E."/>
            <person name="Wirth B."/>
            <person name="Zeniou-Meyer M."/>
            <person name="Zivanovic I."/>
            <person name="Bolotin-Fukuhara M."/>
            <person name="Thierry A."/>
            <person name="Bouchier C."/>
            <person name="Caudron B."/>
            <person name="Scarpelli C."/>
            <person name="Gaillardin C."/>
            <person name="Weissenbach J."/>
            <person name="Wincker P."/>
            <person name="Souciet J.L."/>
        </authorList>
    </citation>
    <scope>NUCLEOTIDE SEQUENCE [LARGE SCALE GENOMIC DNA]</scope>
    <source>
        <strain evidence="11">ATCC 8585 / CBS 2359 / DSM 70799 / NBRC 1267 / NRRL Y-1140 / WM37</strain>
    </source>
</reference>
<evidence type="ECO:0000256" key="5">
    <source>
        <dbReference type="ARBA" id="ARBA00022824"/>
    </source>
</evidence>
<evidence type="ECO:0000256" key="6">
    <source>
        <dbReference type="ARBA" id="ARBA00022989"/>
    </source>
</evidence>
<evidence type="ECO:0000256" key="8">
    <source>
        <dbReference type="PIRNR" id="PIRNR017207"/>
    </source>
</evidence>
<dbReference type="InterPro" id="IPR009445">
    <property type="entry name" value="TMEM85/Emc4"/>
</dbReference>
<dbReference type="InParanoid" id="Q6CYE3"/>
<evidence type="ECO:0000256" key="2">
    <source>
        <dbReference type="ARBA" id="ARBA00007715"/>
    </source>
</evidence>
<name>Q6CYE3_KLULA</name>
<dbReference type="AlphaFoldDB" id="Q6CYE3"/>
<evidence type="ECO:0000256" key="4">
    <source>
        <dbReference type="ARBA" id="ARBA00022692"/>
    </source>
</evidence>
<keyword evidence="11" id="KW-1185">Reference proteome</keyword>
<keyword evidence="7 8" id="KW-0472">Membrane</keyword>
<protein>
    <recommendedName>
        <fullName evidence="3 8">ER membrane protein complex subunit 4</fullName>
    </recommendedName>
</protein>
<dbReference type="FunCoup" id="Q6CYE3">
    <property type="interactions" value="794"/>
</dbReference>
<dbReference type="GO" id="GO:0005789">
    <property type="term" value="C:endoplasmic reticulum membrane"/>
    <property type="evidence" value="ECO:0007669"/>
    <property type="project" value="UniProtKB-SubCell"/>
</dbReference>
<evidence type="ECO:0000313" key="11">
    <source>
        <dbReference type="Proteomes" id="UP000000598"/>
    </source>
</evidence>
<dbReference type="PaxDb" id="284590-Q6CYE3"/>
<comment type="subcellular location">
    <subcellularLocation>
        <location evidence="1">Endoplasmic reticulum membrane</location>
        <topology evidence="1">Multi-pass membrane protein</topology>
    </subcellularLocation>
</comment>
<gene>
    <name evidence="10" type="ORF">KLLA0_A01067g</name>
</gene>
<keyword evidence="6 9" id="KW-1133">Transmembrane helix</keyword>
<evidence type="ECO:0000256" key="7">
    <source>
        <dbReference type="ARBA" id="ARBA00023136"/>
    </source>
</evidence>
<keyword evidence="5" id="KW-0256">Endoplasmic reticulum</keyword>
<dbReference type="PIRSF" id="PIRSF017207">
    <property type="entry name" value="UCP017207_TM-p85"/>
    <property type="match status" value="1"/>
</dbReference>
<feature type="transmembrane region" description="Helical" evidence="9">
    <location>
        <begin position="113"/>
        <end position="131"/>
    </location>
</feature>
<proteinExistence type="inferred from homology"/>
<dbReference type="Proteomes" id="UP000000598">
    <property type="component" value="Chromosome A"/>
</dbReference>
<comment type="similarity">
    <text evidence="2 8">Belongs to the EMC4 family.</text>
</comment>
<dbReference type="HOGENOM" id="CLU_098404_1_3_1"/>